<feature type="transmembrane region" description="Helical" evidence="5">
    <location>
        <begin position="199"/>
        <end position="223"/>
    </location>
</feature>
<evidence type="ECO:0000256" key="1">
    <source>
        <dbReference type="ARBA" id="ARBA00004141"/>
    </source>
</evidence>
<reference evidence="6" key="2">
    <citation type="submission" date="2011-02" db="EMBL/GenBank/DDBJ databases">
        <authorList>
            <person name="MacLean D."/>
        </authorList>
    </citation>
    <scope>NUCLEOTIDE SEQUENCE</scope>
</reference>
<name>F0WE27_9STRA</name>
<feature type="transmembrane region" description="Helical" evidence="5">
    <location>
        <begin position="292"/>
        <end position="309"/>
    </location>
</feature>
<feature type="transmembrane region" description="Helical" evidence="5">
    <location>
        <begin position="235"/>
        <end position="254"/>
    </location>
</feature>
<gene>
    <name evidence="6" type="primary">AlNc14C71G4888</name>
    <name evidence="6" type="ORF">ALNC14_055990</name>
</gene>
<dbReference type="Pfam" id="PF01925">
    <property type="entry name" value="TauE"/>
    <property type="match status" value="2"/>
</dbReference>
<comment type="subcellular location">
    <subcellularLocation>
        <location evidence="1">Membrane</location>
        <topology evidence="1">Multi-pass membrane protein</topology>
    </subcellularLocation>
</comment>
<dbReference type="EMBL" id="FR824116">
    <property type="protein sequence ID" value="CCA19456.1"/>
    <property type="molecule type" value="Genomic_DNA"/>
</dbReference>
<protein>
    <submittedName>
        <fullName evidence="6">Uncharacterized protein AlNc14C71G4888</fullName>
    </submittedName>
</protein>
<dbReference type="AlphaFoldDB" id="F0WE27"/>
<keyword evidence="3 5" id="KW-1133">Transmembrane helix</keyword>
<keyword evidence="2 5" id="KW-0812">Transmembrane</keyword>
<dbReference type="GO" id="GO:0016020">
    <property type="term" value="C:membrane"/>
    <property type="evidence" value="ECO:0007669"/>
    <property type="project" value="UniProtKB-SubCell"/>
</dbReference>
<evidence type="ECO:0000256" key="3">
    <source>
        <dbReference type="ARBA" id="ARBA00022989"/>
    </source>
</evidence>
<reference evidence="6" key="1">
    <citation type="journal article" date="2011" name="PLoS Biol.">
        <title>Gene gain and loss during evolution of obligate parasitism in the white rust pathogen of Arabidopsis thaliana.</title>
        <authorList>
            <person name="Kemen E."/>
            <person name="Gardiner A."/>
            <person name="Schultz-Larsen T."/>
            <person name="Kemen A.C."/>
            <person name="Balmuth A.L."/>
            <person name="Robert-Seilaniantz A."/>
            <person name="Bailey K."/>
            <person name="Holub E."/>
            <person name="Studholme D.J."/>
            <person name="Maclean D."/>
            <person name="Jones J.D."/>
        </authorList>
    </citation>
    <scope>NUCLEOTIDE SEQUENCE</scope>
</reference>
<evidence type="ECO:0000313" key="6">
    <source>
        <dbReference type="EMBL" id="CCA19456.1"/>
    </source>
</evidence>
<proteinExistence type="predicted"/>
<feature type="transmembrane region" description="Helical" evidence="5">
    <location>
        <begin position="79"/>
        <end position="97"/>
    </location>
</feature>
<organism evidence="6">
    <name type="scientific">Albugo laibachii Nc14</name>
    <dbReference type="NCBI Taxonomy" id="890382"/>
    <lineage>
        <taxon>Eukaryota</taxon>
        <taxon>Sar</taxon>
        <taxon>Stramenopiles</taxon>
        <taxon>Oomycota</taxon>
        <taxon>Peronosporomycetes</taxon>
        <taxon>Albuginales</taxon>
        <taxon>Albuginaceae</taxon>
        <taxon>Albugo</taxon>
    </lineage>
</organism>
<keyword evidence="4 5" id="KW-0472">Membrane</keyword>
<sequence length="313" mass="32881">MLRLGSHVVQCKRLRSQRIFMTSKSSNSVGSAESISRSATIIAGSCAGILSALTGLGGGTILIPVLAKWTTLSQQIVNGTSIGAITVSTAVGSWNYFRQGACNYPIAFVTTLPAILCSRYGVRVAHNLSSKRLSLVGGVIMIAASPLILLKQSGHLPKFSKITHPLDLQLFPSEPGSIKSFWANASDDLLGFLGINCKYLVAGAVAGFISGLCGTGGGILMTSYLTVVSDMPQEAIIGTSLLGIVPSASAATWYNIKAKTIHVPTSIRLGASLVVSMYLTSEYVTLQLSEDFLRGFLGVTLGAAAMVMFKRSL</sequence>
<evidence type="ECO:0000256" key="2">
    <source>
        <dbReference type="ARBA" id="ARBA00022692"/>
    </source>
</evidence>
<feature type="transmembrane region" description="Helical" evidence="5">
    <location>
        <begin position="41"/>
        <end position="67"/>
    </location>
</feature>
<accession>F0WE27</accession>
<dbReference type="InterPro" id="IPR051598">
    <property type="entry name" value="TSUP/Inactive_protease-like"/>
</dbReference>
<evidence type="ECO:0000256" key="4">
    <source>
        <dbReference type="ARBA" id="ARBA00023136"/>
    </source>
</evidence>
<dbReference type="PANTHER" id="PTHR43701:SF2">
    <property type="entry name" value="MEMBRANE TRANSPORTER PROTEIN YJNA-RELATED"/>
    <property type="match status" value="1"/>
</dbReference>
<dbReference type="HOGENOM" id="CLU_045498_5_1_1"/>
<dbReference type="PANTHER" id="PTHR43701">
    <property type="entry name" value="MEMBRANE TRANSPORTER PROTEIN MJ0441-RELATED"/>
    <property type="match status" value="1"/>
</dbReference>
<feature type="transmembrane region" description="Helical" evidence="5">
    <location>
        <begin position="133"/>
        <end position="150"/>
    </location>
</feature>
<evidence type="ECO:0000256" key="5">
    <source>
        <dbReference type="SAM" id="Phobius"/>
    </source>
</evidence>
<dbReference type="InterPro" id="IPR002781">
    <property type="entry name" value="TM_pro_TauE-like"/>
</dbReference>